<sequence>MPRLLPRLVRWLERNSFDQQSYSKPLSRKPKRLRSLWKPSVQNDASIHYVKGRHQSILLDEGNIINNHCDHSRHKRLPPAVKLHENQKGLIVNHEVVREMSNQEKQWWSSPYLRMLSSPIRGCLLSKRHLPADFMIRLTALKVPSKENSSQFTLTLAPDGLFHPKYANRQYGSGYYIACWKDALDALLKRGTYKRIGKNINHHDLLSEQIGHQLRLRILQELEMLLARLCASPKALKETVVLRKLTQSEWDMLQETNKLSVNDAICVLVVPPLDNDPQTGRQPQPDYSLVPSLDELRESRAPGENDPPLSVLCKTGESIHDGPPDFLGDEHHPDARVPLYNGISLFPRVSQRAALLQRLNNIIRREKGVDHDSPEDTQTQAFVVLSSPRTLMRADTVPLAISLWRLRMWEGGGWGKCNWIAPLERKPLY</sequence>
<protein>
    <submittedName>
        <fullName evidence="1">Uncharacterized protein</fullName>
    </submittedName>
</protein>
<dbReference type="AlphaFoldDB" id="A0A286UP35"/>
<dbReference type="STRING" id="2282107.A0A286UP35"/>
<dbReference type="OrthoDB" id="3363286at2759"/>
<proteinExistence type="predicted"/>
<gene>
    <name evidence="1" type="ORF">PNOK_0390100</name>
</gene>
<comment type="caution">
    <text evidence="1">The sequence shown here is derived from an EMBL/GenBank/DDBJ whole genome shotgun (WGS) entry which is preliminary data.</text>
</comment>
<organism evidence="1 2">
    <name type="scientific">Pyrrhoderma noxium</name>
    <dbReference type="NCBI Taxonomy" id="2282107"/>
    <lineage>
        <taxon>Eukaryota</taxon>
        <taxon>Fungi</taxon>
        <taxon>Dikarya</taxon>
        <taxon>Basidiomycota</taxon>
        <taxon>Agaricomycotina</taxon>
        <taxon>Agaricomycetes</taxon>
        <taxon>Hymenochaetales</taxon>
        <taxon>Hymenochaetaceae</taxon>
        <taxon>Pyrrhoderma</taxon>
    </lineage>
</organism>
<keyword evidence="2" id="KW-1185">Reference proteome</keyword>
<reference evidence="1 2" key="1">
    <citation type="journal article" date="2017" name="Mol. Ecol.">
        <title>Comparative and population genomic landscape of Phellinus noxius: A hypervariable fungus causing root rot in trees.</title>
        <authorList>
            <person name="Chung C.L."/>
            <person name="Lee T.J."/>
            <person name="Akiba M."/>
            <person name="Lee H.H."/>
            <person name="Kuo T.H."/>
            <person name="Liu D."/>
            <person name="Ke H.M."/>
            <person name="Yokoi T."/>
            <person name="Roa M.B."/>
            <person name="Lu M.J."/>
            <person name="Chang Y.Y."/>
            <person name="Ann P.J."/>
            <person name="Tsai J.N."/>
            <person name="Chen C.Y."/>
            <person name="Tzean S.S."/>
            <person name="Ota Y."/>
            <person name="Hattori T."/>
            <person name="Sahashi N."/>
            <person name="Liou R.F."/>
            <person name="Kikuchi T."/>
            <person name="Tsai I.J."/>
        </authorList>
    </citation>
    <scope>NUCLEOTIDE SEQUENCE [LARGE SCALE GENOMIC DNA]</scope>
    <source>
        <strain evidence="1 2">FFPRI411160</strain>
    </source>
</reference>
<accession>A0A286UP35</accession>
<name>A0A286UP35_9AGAM</name>
<dbReference type="EMBL" id="NBII01000003">
    <property type="protein sequence ID" value="PAV21274.1"/>
    <property type="molecule type" value="Genomic_DNA"/>
</dbReference>
<evidence type="ECO:0000313" key="2">
    <source>
        <dbReference type="Proteomes" id="UP000217199"/>
    </source>
</evidence>
<evidence type="ECO:0000313" key="1">
    <source>
        <dbReference type="EMBL" id="PAV21274.1"/>
    </source>
</evidence>
<dbReference type="InParanoid" id="A0A286UP35"/>
<dbReference type="Proteomes" id="UP000217199">
    <property type="component" value="Unassembled WGS sequence"/>
</dbReference>